<feature type="transmembrane region" description="Helical" evidence="2">
    <location>
        <begin position="33"/>
        <end position="52"/>
    </location>
</feature>
<evidence type="ECO:0000313" key="3">
    <source>
        <dbReference type="EMBL" id="ADW19258.1"/>
    </source>
</evidence>
<dbReference type="AlphaFoldDB" id="A0A7U3YPP6"/>
<protein>
    <recommendedName>
        <fullName evidence="5">DUF2149 domain-containing protein</fullName>
    </recommendedName>
</protein>
<keyword evidence="2" id="KW-0812">Transmembrane</keyword>
<dbReference type="InterPro" id="IPR018676">
    <property type="entry name" value="DUF2149"/>
</dbReference>
<sequence>MHYFRPRRTSKSRKGFSDPAFRDDDPMTGVANLFDIGLVFIVGLLLTLFNAYRLQDLFDSKSEMTIMKQQASGEMEIIVKKGTEIKASRVTQEAAQGKGNRLGVAYRLEDGSMVYVPDTSQPALTNPGVKP</sequence>
<feature type="region of interest" description="Disordered" evidence="1">
    <location>
        <begin position="1"/>
        <end position="21"/>
    </location>
</feature>
<dbReference type="EMBL" id="CP002364">
    <property type="protein sequence ID" value="ADW19258.1"/>
    <property type="molecule type" value="Genomic_DNA"/>
</dbReference>
<dbReference type="Pfam" id="PF09919">
    <property type="entry name" value="DUF2149"/>
    <property type="match status" value="1"/>
</dbReference>
<keyword evidence="2" id="KW-1133">Transmembrane helix</keyword>
<reference evidence="3 4" key="1">
    <citation type="journal article" date="2011" name="Stand. Genomic Sci.">
        <title>Complete genome sequence of Desulfobulbus propionicus type strain (1pr3).</title>
        <authorList>
            <person name="Pagani I."/>
            <person name="Lapidus A."/>
            <person name="Nolan M."/>
            <person name="Lucas S."/>
            <person name="Hammon N."/>
            <person name="Deshpande S."/>
            <person name="Cheng J.F."/>
            <person name="Chertkov O."/>
            <person name="Davenport K."/>
            <person name="Tapia R."/>
            <person name="Han C."/>
            <person name="Goodwin L."/>
            <person name="Pitluck S."/>
            <person name="Liolios K."/>
            <person name="Mavromatis K."/>
            <person name="Ivanova N."/>
            <person name="Mikhailova N."/>
            <person name="Pati A."/>
            <person name="Chen A."/>
            <person name="Palaniappan K."/>
            <person name="Land M."/>
            <person name="Hauser L."/>
            <person name="Chang Y.J."/>
            <person name="Jeffries C.D."/>
            <person name="Detter J.C."/>
            <person name="Brambilla E."/>
            <person name="Kannan K.P."/>
            <person name="Djao O.D."/>
            <person name="Rohde M."/>
            <person name="Pukall R."/>
            <person name="Spring S."/>
            <person name="Goker M."/>
            <person name="Sikorski J."/>
            <person name="Woyke T."/>
            <person name="Bristow J."/>
            <person name="Eisen J.A."/>
            <person name="Markowitz V."/>
            <person name="Hugenholtz P."/>
            <person name="Kyrpides N.C."/>
            <person name="Klenk H.P."/>
        </authorList>
    </citation>
    <scope>NUCLEOTIDE SEQUENCE [LARGE SCALE GENOMIC DNA]</scope>
    <source>
        <strain evidence="4">ATCC 33891 / DSM 2032 / 1pr3</strain>
    </source>
</reference>
<evidence type="ECO:0000256" key="1">
    <source>
        <dbReference type="SAM" id="MobiDB-lite"/>
    </source>
</evidence>
<dbReference type="Proteomes" id="UP000006365">
    <property type="component" value="Chromosome"/>
</dbReference>
<accession>A0A7U3YPP6</accession>
<dbReference type="KEGG" id="dpr:Despr_3126"/>
<organism evidence="3 4">
    <name type="scientific">Desulfobulbus propionicus (strain ATCC 33891 / DSM 2032 / VKM B-1956 / 1pr3)</name>
    <dbReference type="NCBI Taxonomy" id="577650"/>
    <lineage>
        <taxon>Bacteria</taxon>
        <taxon>Pseudomonadati</taxon>
        <taxon>Thermodesulfobacteriota</taxon>
        <taxon>Desulfobulbia</taxon>
        <taxon>Desulfobulbales</taxon>
        <taxon>Desulfobulbaceae</taxon>
        <taxon>Desulfobulbus</taxon>
    </lineage>
</organism>
<keyword evidence="4" id="KW-1185">Reference proteome</keyword>
<feature type="compositionally biased region" description="Basic residues" evidence="1">
    <location>
        <begin position="1"/>
        <end position="14"/>
    </location>
</feature>
<evidence type="ECO:0000256" key="2">
    <source>
        <dbReference type="SAM" id="Phobius"/>
    </source>
</evidence>
<dbReference type="RefSeq" id="WP_015725783.1">
    <property type="nucleotide sequence ID" value="NC_014972.1"/>
</dbReference>
<evidence type="ECO:0000313" key="4">
    <source>
        <dbReference type="Proteomes" id="UP000006365"/>
    </source>
</evidence>
<name>A0A7U3YPP6_DESPD</name>
<evidence type="ECO:0008006" key="5">
    <source>
        <dbReference type="Google" id="ProtNLM"/>
    </source>
</evidence>
<gene>
    <name evidence="3" type="ordered locus">Despr_3126</name>
</gene>
<keyword evidence="2" id="KW-0472">Membrane</keyword>
<proteinExistence type="predicted"/>